<dbReference type="AlphaFoldDB" id="A0A914ENA8"/>
<dbReference type="GO" id="GO:0099503">
    <property type="term" value="C:secretory vesicle"/>
    <property type="evidence" value="ECO:0007669"/>
    <property type="project" value="TreeGrafter"/>
</dbReference>
<evidence type="ECO:0000313" key="3">
    <source>
        <dbReference type="WBParaSite" id="ACRNAN_scaffold9463.g17461.t1"/>
    </source>
</evidence>
<proteinExistence type="predicted"/>
<keyword evidence="1" id="KW-0268">Exocytosis</keyword>
<evidence type="ECO:0000256" key="1">
    <source>
        <dbReference type="ARBA" id="ARBA00022483"/>
    </source>
</evidence>
<name>A0A914ENA8_9BILA</name>
<reference evidence="3" key="1">
    <citation type="submission" date="2022-11" db="UniProtKB">
        <authorList>
            <consortium name="WormBaseParasite"/>
        </authorList>
    </citation>
    <scope>IDENTIFICATION</scope>
</reference>
<dbReference type="PANTHER" id="PTHR45999">
    <property type="entry name" value="UNC-13-4A, ISOFORM B"/>
    <property type="match status" value="1"/>
</dbReference>
<organism evidence="2 3">
    <name type="scientific">Acrobeloides nanus</name>
    <dbReference type="NCBI Taxonomy" id="290746"/>
    <lineage>
        <taxon>Eukaryota</taxon>
        <taxon>Metazoa</taxon>
        <taxon>Ecdysozoa</taxon>
        <taxon>Nematoda</taxon>
        <taxon>Chromadorea</taxon>
        <taxon>Rhabditida</taxon>
        <taxon>Tylenchina</taxon>
        <taxon>Cephalobomorpha</taxon>
        <taxon>Cephaloboidea</taxon>
        <taxon>Cephalobidae</taxon>
        <taxon>Acrobeloides</taxon>
    </lineage>
</organism>
<accession>A0A914ENA8</accession>
<dbReference type="Proteomes" id="UP000887540">
    <property type="component" value="Unplaced"/>
</dbReference>
<keyword evidence="2" id="KW-1185">Reference proteome</keyword>
<dbReference type="PANTHER" id="PTHR45999:SF4">
    <property type="entry name" value="UNC-13-4A, ISOFORM B"/>
    <property type="match status" value="1"/>
</dbReference>
<dbReference type="GO" id="GO:0006887">
    <property type="term" value="P:exocytosis"/>
    <property type="evidence" value="ECO:0007669"/>
    <property type="project" value="UniProtKB-KW"/>
</dbReference>
<dbReference type="WBParaSite" id="ACRNAN_scaffold9463.g17461.t1">
    <property type="protein sequence ID" value="ACRNAN_scaffold9463.g17461.t1"/>
    <property type="gene ID" value="ACRNAN_scaffold9463.g17461"/>
</dbReference>
<sequence length="92" mass="10582">MEEPKTYSTFRVSVAVVKNDLYVETLYTIVHKIGRSSPIPETQLIKYAKDAFQIDGQYHQKLLDKAMKEKPPIVLLNVHLLEARDLIAKDIN</sequence>
<dbReference type="InterPro" id="IPR052095">
    <property type="entry name" value="UNC-13_domain"/>
</dbReference>
<protein>
    <submittedName>
        <fullName evidence="3">Uncharacterized protein</fullName>
    </submittedName>
</protein>
<evidence type="ECO:0000313" key="2">
    <source>
        <dbReference type="Proteomes" id="UP000887540"/>
    </source>
</evidence>